<name>A0A3A3GDA2_PANTH</name>
<sequence>MRTGIEGQAAEYAGTAALQITPSARTSSLPRIAVFASGSGSNFQALAEASRAGQLGGEVVLLVCDKPGARVVERGREAGVPAAVFEPKRYESRGHYERDVLRTLSRHGVQWIALAGYMRLVTPVLLEAYEGRILNIHPSLLPSFPGLHAVRQALDYGVKVTGVTVHLVDAGMDTGPIVAQEAVAIGEDDTLESLLAKIQEVEHRIYPQVVRSLLAGAHAGQRAGQEDKA</sequence>
<dbReference type="CDD" id="cd08645">
    <property type="entry name" value="FMT_core_GART"/>
    <property type="match status" value="1"/>
</dbReference>
<feature type="domain" description="Formyl transferase N-terminal" evidence="7">
    <location>
        <begin position="31"/>
        <end position="210"/>
    </location>
</feature>
<dbReference type="PANTHER" id="PTHR43369">
    <property type="entry name" value="PHOSPHORIBOSYLGLYCINAMIDE FORMYLTRANSFERASE"/>
    <property type="match status" value="1"/>
</dbReference>
<dbReference type="GO" id="GO:0005829">
    <property type="term" value="C:cytosol"/>
    <property type="evidence" value="ECO:0007669"/>
    <property type="project" value="TreeGrafter"/>
</dbReference>
<evidence type="ECO:0000256" key="6">
    <source>
        <dbReference type="HAMAP-Rule" id="MF_01930"/>
    </source>
</evidence>
<protein>
    <recommendedName>
        <fullName evidence="6">Phosphoribosylglycinamide formyltransferase</fullName>
        <ecNumber evidence="6">2.1.2.2</ecNumber>
    </recommendedName>
    <alternativeName>
        <fullName evidence="6">5'-phosphoribosylglycinamide transformylase</fullName>
    </alternativeName>
    <alternativeName>
        <fullName evidence="6">GAR transformylase</fullName>
        <shortName evidence="6">GART</shortName>
    </alternativeName>
</protein>
<gene>
    <name evidence="6 8" type="primary">purN</name>
    <name evidence="8" type="ORF">DQX05_20395</name>
</gene>
<dbReference type="SUPFAM" id="SSF53328">
    <property type="entry name" value="Formyltransferase"/>
    <property type="match status" value="1"/>
</dbReference>
<proteinExistence type="inferred from homology"/>
<feature type="binding site" evidence="6">
    <location>
        <begin position="118"/>
        <end position="121"/>
    </location>
    <ligand>
        <name>(6R)-10-formyltetrahydrofolate</name>
        <dbReference type="ChEBI" id="CHEBI:195366"/>
    </ligand>
</feature>
<evidence type="ECO:0000256" key="4">
    <source>
        <dbReference type="ARBA" id="ARBA00038440"/>
    </source>
</evidence>
<feature type="binding site" evidence="6">
    <location>
        <begin position="40"/>
        <end position="42"/>
    </location>
    <ligand>
        <name>N(1)-(5-phospho-beta-D-ribosyl)glycinamide</name>
        <dbReference type="ChEBI" id="CHEBI:143788"/>
    </ligand>
</feature>
<dbReference type="GO" id="GO:0004644">
    <property type="term" value="F:phosphoribosylglycinamide formyltransferase activity"/>
    <property type="evidence" value="ECO:0007669"/>
    <property type="project" value="UniProtKB-UniRule"/>
</dbReference>
<dbReference type="Pfam" id="PF00551">
    <property type="entry name" value="Formyl_trans_N"/>
    <property type="match status" value="1"/>
</dbReference>
<comment type="pathway">
    <text evidence="1 6">Purine metabolism; IMP biosynthesis via de novo pathway; N(2)-formyl-N(1)-(5-phospho-D-ribosyl)glycinamide from N(1)-(5-phospho-D-ribosyl)glycinamide (10-formyl THF route): step 1/1.</text>
</comment>
<dbReference type="OrthoDB" id="9806170at2"/>
<dbReference type="Gene3D" id="3.40.50.170">
    <property type="entry name" value="Formyl transferase, N-terminal domain"/>
    <property type="match status" value="1"/>
</dbReference>
<dbReference type="EMBL" id="QYZD01000021">
    <property type="protein sequence ID" value="RJG21764.1"/>
    <property type="molecule type" value="Genomic_DNA"/>
</dbReference>
<dbReference type="FunFam" id="3.40.50.170:FF:000007">
    <property type="entry name" value="Phosphoribosylglycinamide formyltransferase"/>
    <property type="match status" value="1"/>
</dbReference>
<dbReference type="AlphaFoldDB" id="A0A3A3GDA2"/>
<feature type="binding site" evidence="6">
    <location>
        <position position="93"/>
    </location>
    <ligand>
        <name>(6R)-10-formyltetrahydrofolate</name>
        <dbReference type="ChEBI" id="CHEBI:195366"/>
    </ligand>
</feature>
<feature type="active site" description="Proton donor" evidence="6">
    <location>
        <position position="137"/>
    </location>
</feature>
<dbReference type="InterPro" id="IPR001555">
    <property type="entry name" value="GART_AS"/>
</dbReference>
<comment type="similarity">
    <text evidence="4 6">Belongs to the GART family.</text>
</comment>
<evidence type="ECO:0000313" key="8">
    <source>
        <dbReference type="EMBL" id="RJG21764.1"/>
    </source>
</evidence>
<accession>A0A3A3GDA2</accession>
<comment type="function">
    <text evidence="6">Catalyzes the transfer of a formyl group from 10-formyltetrahydrofolate to 5-phospho-ribosyl-glycinamide (GAR), producing 5-phospho-ribosyl-N-formylglycinamide (FGAR) and tetrahydrofolate.</text>
</comment>
<dbReference type="RefSeq" id="WP_119795332.1">
    <property type="nucleotide sequence ID" value="NZ_QYZD01000021.1"/>
</dbReference>
<evidence type="ECO:0000256" key="5">
    <source>
        <dbReference type="ARBA" id="ARBA00047664"/>
    </source>
</evidence>
<evidence type="ECO:0000256" key="1">
    <source>
        <dbReference type="ARBA" id="ARBA00005054"/>
    </source>
</evidence>
<dbReference type="InterPro" id="IPR036477">
    <property type="entry name" value="Formyl_transf_N_sf"/>
</dbReference>
<reference evidence="8 9" key="1">
    <citation type="submission" date="2018-09" db="EMBL/GenBank/DDBJ databases">
        <title>Paenibacillus SK2017-BO5.</title>
        <authorList>
            <person name="Piskunova J.V."/>
            <person name="Dubiley S.A."/>
            <person name="Severinov K.V."/>
        </authorList>
    </citation>
    <scope>NUCLEOTIDE SEQUENCE [LARGE SCALE GENOMIC DNA]</scope>
    <source>
        <strain evidence="8 9">BO5</strain>
    </source>
</reference>
<feature type="binding site" evidence="6">
    <location>
        <position position="135"/>
    </location>
    <ligand>
        <name>(6R)-10-formyltetrahydrofolate</name>
        <dbReference type="ChEBI" id="CHEBI:195366"/>
    </ligand>
</feature>
<dbReference type="GO" id="GO:0006189">
    <property type="term" value="P:'de novo' IMP biosynthetic process"/>
    <property type="evidence" value="ECO:0007669"/>
    <property type="project" value="UniProtKB-UniRule"/>
</dbReference>
<keyword evidence="3 6" id="KW-0658">Purine biosynthesis</keyword>
<dbReference type="InterPro" id="IPR004607">
    <property type="entry name" value="GART"/>
</dbReference>
<organism evidence="8 9">
    <name type="scientific">Paenibacillus thiaminolyticus</name>
    <name type="common">Bacillus thiaminolyticus</name>
    <dbReference type="NCBI Taxonomy" id="49283"/>
    <lineage>
        <taxon>Bacteria</taxon>
        <taxon>Bacillati</taxon>
        <taxon>Bacillota</taxon>
        <taxon>Bacilli</taxon>
        <taxon>Bacillales</taxon>
        <taxon>Paenibacillaceae</taxon>
        <taxon>Paenibacillus</taxon>
    </lineage>
</organism>
<dbReference type="NCBIfam" id="TIGR00639">
    <property type="entry name" value="PurN"/>
    <property type="match status" value="1"/>
</dbReference>
<evidence type="ECO:0000313" key="9">
    <source>
        <dbReference type="Proteomes" id="UP000266177"/>
    </source>
</evidence>
<comment type="caution">
    <text evidence="8">The sequence shown here is derived from an EMBL/GenBank/DDBJ whole genome shotgun (WGS) entry which is preliminary data.</text>
</comment>
<dbReference type="PROSITE" id="PS00373">
    <property type="entry name" value="GART"/>
    <property type="match status" value="1"/>
</dbReference>
<dbReference type="HAMAP" id="MF_01930">
    <property type="entry name" value="PurN"/>
    <property type="match status" value="1"/>
</dbReference>
<dbReference type="EC" id="2.1.2.2" evidence="6"/>
<dbReference type="Proteomes" id="UP000266177">
    <property type="component" value="Unassembled WGS sequence"/>
</dbReference>
<evidence type="ECO:0000256" key="3">
    <source>
        <dbReference type="ARBA" id="ARBA00022755"/>
    </source>
</evidence>
<dbReference type="UniPathway" id="UPA00074">
    <property type="reaction ID" value="UER00126"/>
</dbReference>
<feature type="site" description="Raises pKa of active site His" evidence="6">
    <location>
        <position position="173"/>
    </location>
</feature>
<evidence type="ECO:0000256" key="2">
    <source>
        <dbReference type="ARBA" id="ARBA00022679"/>
    </source>
</evidence>
<dbReference type="PANTHER" id="PTHR43369:SF2">
    <property type="entry name" value="PHOSPHORIBOSYLGLYCINAMIDE FORMYLTRANSFERASE"/>
    <property type="match status" value="1"/>
</dbReference>
<dbReference type="InterPro" id="IPR002376">
    <property type="entry name" value="Formyl_transf_N"/>
</dbReference>
<evidence type="ECO:0000259" key="7">
    <source>
        <dbReference type="Pfam" id="PF00551"/>
    </source>
</evidence>
<keyword evidence="2 6" id="KW-0808">Transferase</keyword>
<comment type="catalytic activity">
    <reaction evidence="5 6">
        <text>N(1)-(5-phospho-beta-D-ribosyl)glycinamide + (6R)-10-formyltetrahydrofolate = N(2)-formyl-N(1)-(5-phospho-beta-D-ribosyl)glycinamide + (6S)-5,6,7,8-tetrahydrofolate + H(+)</text>
        <dbReference type="Rhea" id="RHEA:15053"/>
        <dbReference type="ChEBI" id="CHEBI:15378"/>
        <dbReference type="ChEBI" id="CHEBI:57453"/>
        <dbReference type="ChEBI" id="CHEBI:143788"/>
        <dbReference type="ChEBI" id="CHEBI:147286"/>
        <dbReference type="ChEBI" id="CHEBI:195366"/>
        <dbReference type="EC" id="2.1.2.2"/>
    </reaction>
</comment>